<dbReference type="GeneID" id="4924550"/>
<evidence type="ECO:0000256" key="14">
    <source>
        <dbReference type="ARBA" id="ARBA00023128"/>
    </source>
</evidence>
<dbReference type="GO" id="GO:0003954">
    <property type="term" value="F:NADH dehydrogenase activity"/>
    <property type="evidence" value="ECO:0007669"/>
    <property type="project" value="TreeGrafter"/>
</dbReference>
<dbReference type="OrthoDB" id="6516547at2759"/>
<sequence>MFFNLVFLVLSLLLFFDLIYYYFLYFFLMGLVYYYIVNIIIYDYFLYFFVDNISYLLVILSFYIIMLINIYLFNFDDNKIMYLFNLLVFFLFYCFFVNNLILMYVFFEACLLPLMIVIFLNGLTMERLKASTYLMLYTLFGSFIFLLMVIVMDVSLNMVLVKLKAFNMETSYLWVLGVFIFLIKMPMYGVHIWLTKAHVESPVYGSMVLAGILLKLGGYGLYCLMNYLSIVKFKILSCSILSISLMGALMISVICLRQMDVKLIIACSSVSHMSMVLGGMFSFSEMGLWGSVGLMYAHGLCSSGMFFFSNILYDRLYTRNLIFFKGLFYIYPFLVYLWILFNLINMGFPPFMNFFFELILVFSIINNSLFFIFLLSINLMLVVFYSLLLFCRLGHGNTYLYQYIIKNLSFLELKILIFHLFYLFLFLMKISFIICLV</sequence>
<dbReference type="InterPro" id="IPR001750">
    <property type="entry name" value="ND/Mrp_TM"/>
</dbReference>
<evidence type="ECO:0000256" key="3">
    <source>
        <dbReference type="ARBA" id="ARBA00009025"/>
    </source>
</evidence>
<keyword evidence="12 17" id="KW-0520">NAD</keyword>
<evidence type="ECO:0000256" key="13">
    <source>
        <dbReference type="ARBA" id="ARBA00023075"/>
    </source>
</evidence>
<dbReference type="GO" id="GO:0042773">
    <property type="term" value="P:ATP synthesis coupled electron transport"/>
    <property type="evidence" value="ECO:0007669"/>
    <property type="project" value="InterPro"/>
</dbReference>
<feature type="transmembrane region" description="Helical" evidence="17">
    <location>
        <begin position="263"/>
        <end position="283"/>
    </location>
</feature>
<feature type="transmembrane region" description="Helical" evidence="17">
    <location>
        <begin position="347"/>
        <end position="365"/>
    </location>
</feature>
<evidence type="ECO:0000256" key="15">
    <source>
        <dbReference type="ARBA" id="ARBA00023136"/>
    </source>
</evidence>
<dbReference type="RefSeq" id="YP_001096002.1">
    <property type="nucleotide sequence ID" value="NC_009093.1"/>
</dbReference>
<name>A3RE68_9ACAR</name>
<evidence type="ECO:0000256" key="12">
    <source>
        <dbReference type="ARBA" id="ARBA00023027"/>
    </source>
</evidence>
<comment type="function">
    <text evidence="1">Core subunit of the mitochondrial membrane respiratory chain NADH dehydrogenase (Complex I) that is believed to belong to the minimal assembly required for catalysis. Complex I functions in the transfer of electrons from NADH to the respiratory chain. The immediate electron acceptor for the enzyme is believed to be ubiquinone.</text>
</comment>
<feature type="transmembrane region" description="Helical" evidence="17">
    <location>
        <begin position="233"/>
        <end position="256"/>
    </location>
</feature>
<keyword evidence="6 17" id="KW-0813">Transport</keyword>
<dbReference type="CTD" id="4538"/>
<feature type="transmembrane region" description="Helical" evidence="17">
    <location>
        <begin position="31"/>
        <end position="49"/>
    </location>
</feature>
<feature type="transmembrane region" description="Helical" evidence="17">
    <location>
        <begin position="372"/>
        <end position="395"/>
    </location>
</feature>
<evidence type="ECO:0000256" key="11">
    <source>
        <dbReference type="ARBA" id="ARBA00022989"/>
    </source>
</evidence>
<dbReference type="PANTHER" id="PTHR43507">
    <property type="entry name" value="NADH-UBIQUINONE OXIDOREDUCTASE CHAIN 4"/>
    <property type="match status" value="1"/>
</dbReference>
<feature type="transmembrane region" description="Helical" evidence="17">
    <location>
        <begin position="206"/>
        <end position="227"/>
    </location>
</feature>
<accession>A3RE68</accession>
<evidence type="ECO:0000256" key="6">
    <source>
        <dbReference type="ARBA" id="ARBA00022448"/>
    </source>
</evidence>
<dbReference type="AlphaFoldDB" id="A3RE68"/>
<evidence type="ECO:0000256" key="10">
    <source>
        <dbReference type="ARBA" id="ARBA00022982"/>
    </source>
</evidence>
<dbReference type="PRINTS" id="PR01437">
    <property type="entry name" value="NUOXDRDTASE4"/>
</dbReference>
<dbReference type="Pfam" id="PF00361">
    <property type="entry name" value="Proton_antipo_M"/>
    <property type="match status" value="1"/>
</dbReference>
<reference evidence="21" key="1">
    <citation type="submission" date="2000-08" db="EMBL/GenBank/DDBJ databases">
        <authorList>
            <consortium name="NCBI Genome Project"/>
        </authorList>
    </citation>
    <scope>NUCLEOTIDE SEQUENCE</scope>
    <source>
        <strain evidence="21">COS</strain>
    </source>
</reference>
<evidence type="ECO:0000256" key="2">
    <source>
        <dbReference type="ARBA" id="ARBA00004225"/>
    </source>
</evidence>
<geneLocation type="mitochondrion" evidence="19 21"/>
<comment type="similarity">
    <text evidence="3 17">Belongs to the complex I subunit 4 family.</text>
</comment>
<comment type="subcellular location">
    <subcellularLocation>
        <location evidence="2 17">Mitochondrion membrane</location>
        <topology evidence="2 17">Multi-pass membrane protein</topology>
    </subcellularLocation>
</comment>
<feature type="transmembrane region" description="Helical" evidence="17">
    <location>
        <begin position="295"/>
        <end position="313"/>
    </location>
</feature>
<keyword evidence="9" id="KW-1278">Translocase</keyword>
<feature type="transmembrane region" description="Helical" evidence="17">
    <location>
        <begin position="322"/>
        <end position="341"/>
    </location>
</feature>
<keyword evidence="11 17" id="KW-1133">Transmembrane helix</keyword>
<keyword evidence="7 17" id="KW-0679">Respiratory chain</keyword>
<dbReference type="GO" id="GO:0008137">
    <property type="term" value="F:NADH dehydrogenase (ubiquinone) activity"/>
    <property type="evidence" value="ECO:0007669"/>
    <property type="project" value="UniProtKB-UniRule"/>
</dbReference>
<feature type="transmembrane region" description="Helical" evidence="17">
    <location>
        <begin position="80"/>
        <end position="98"/>
    </location>
</feature>
<protein>
    <recommendedName>
        <fullName evidence="5 17">NADH-ubiquinone oxidoreductase chain 4</fullName>
        <ecNumber evidence="4 17">7.1.1.2</ecNumber>
    </recommendedName>
</protein>
<proteinExistence type="inferred from homology"/>
<feature type="domain" description="NADH:quinone oxidoreductase/Mrp antiporter transmembrane" evidence="18">
    <location>
        <begin position="98"/>
        <end position="377"/>
    </location>
</feature>
<comment type="function">
    <text evidence="17">Core subunit of the mitochondrial membrane respiratory chain NADH dehydrogenase (Complex I) which catalyzes electron transfer from NADH through the respiratory chain, using ubiquinone as an electron acceptor. Essential for the catalytic activity and assembly of complex I.</text>
</comment>
<evidence type="ECO:0000256" key="7">
    <source>
        <dbReference type="ARBA" id="ARBA00022660"/>
    </source>
</evidence>
<keyword evidence="8 17" id="KW-0812">Transmembrane</keyword>
<keyword evidence="20" id="KW-1185">Reference proteome</keyword>
<organism evidence="19">
    <name type="scientific">Galendromus occidentalis</name>
    <name type="common">western predatory mite</name>
    <dbReference type="NCBI Taxonomy" id="34638"/>
    <lineage>
        <taxon>Eukaryota</taxon>
        <taxon>Metazoa</taxon>
        <taxon>Ecdysozoa</taxon>
        <taxon>Arthropoda</taxon>
        <taxon>Chelicerata</taxon>
        <taxon>Arachnida</taxon>
        <taxon>Acari</taxon>
        <taxon>Parasitiformes</taxon>
        <taxon>Mesostigmata</taxon>
        <taxon>Gamasina</taxon>
        <taxon>Phytoseioidea</taxon>
        <taxon>Phytoseiidae</taxon>
        <taxon>Typhlodrominae</taxon>
        <taxon>Galendromus</taxon>
    </lineage>
</organism>
<feature type="transmembrane region" description="Helical" evidence="17">
    <location>
        <begin position="104"/>
        <end position="122"/>
    </location>
</feature>
<evidence type="ECO:0000256" key="1">
    <source>
        <dbReference type="ARBA" id="ARBA00003257"/>
    </source>
</evidence>
<dbReference type="EMBL" id="EF221760">
    <property type="protein sequence ID" value="ABN45837.1"/>
    <property type="molecule type" value="Genomic_DNA"/>
</dbReference>
<dbReference type="GO" id="GO:0015990">
    <property type="term" value="P:electron transport coupled proton transport"/>
    <property type="evidence" value="ECO:0007669"/>
    <property type="project" value="TreeGrafter"/>
</dbReference>
<gene>
    <name evidence="19 21" type="primary">ND4</name>
    <name evidence="21" type="ORF">KEG52_p14</name>
</gene>
<dbReference type="PANTHER" id="PTHR43507:SF20">
    <property type="entry name" value="NADH-UBIQUINONE OXIDOREDUCTASE CHAIN 4"/>
    <property type="match status" value="1"/>
</dbReference>
<evidence type="ECO:0000313" key="19">
    <source>
        <dbReference type="EMBL" id="ABN45837.1"/>
    </source>
</evidence>
<evidence type="ECO:0000256" key="8">
    <source>
        <dbReference type="ARBA" id="ARBA00022692"/>
    </source>
</evidence>
<evidence type="ECO:0000313" key="20">
    <source>
        <dbReference type="Proteomes" id="UP000694867"/>
    </source>
</evidence>
<reference evidence="19 20" key="2">
    <citation type="journal article" date="2007" name="Gene">
        <title>The mitochondrial genome of the predatory mite Metaseiulus occidentalis (Arthropoda: Chelicerata: Acari: Phytoseiidae) is unexpectedly large and contains several novel features.</title>
        <authorList>
            <person name="Jeyaprakash A."/>
            <person name="Hoy M.A."/>
        </authorList>
    </citation>
    <scope>NUCLEOTIDE SEQUENCE</scope>
    <source>
        <strain evidence="19 21">COS</strain>
    </source>
</reference>
<evidence type="ECO:0000256" key="4">
    <source>
        <dbReference type="ARBA" id="ARBA00012944"/>
    </source>
</evidence>
<dbReference type="EC" id="7.1.1.2" evidence="4 17"/>
<feature type="transmembrane region" description="Helical" evidence="17">
    <location>
        <begin position="134"/>
        <end position="152"/>
    </location>
</feature>
<keyword evidence="15 17" id="KW-0472">Membrane</keyword>
<feature type="transmembrane region" description="Helical" evidence="17">
    <location>
        <begin position="415"/>
        <end position="436"/>
    </location>
</feature>
<keyword evidence="13 17" id="KW-0830">Ubiquinone</keyword>
<feature type="transmembrane region" description="Helical" evidence="17">
    <location>
        <begin position="55"/>
        <end position="73"/>
    </location>
</feature>
<feature type="transmembrane region" description="Helical" evidence="17">
    <location>
        <begin position="172"/>
        <end position="194"/>
    </location>
</feature>
<dbReference type="GO" id="GO:0048039">
    <property type="term" value="F:ubiquinone binding"/>
    <property type="evidence" value="ECO:0007669"/>
    <property type="project" value="TreeGrafter"/>
</dbReference>
<evidence type="ECO:0000256" key="9">
    <source>
        <dbReference type="ARBA" id="ARBA00022967"/>
    </source>
</evidence>
<dbReference type="Proteomes" id="UP000694867">
    <property type="component" value="Mitochondrion MT"/>
</dbReference>
<evidence type="ECO:0000256" key="16">
    <source>
        <dbReference type="ARBA" id="ARBA00049551"/>
    </source>
</evidence>
<dbReference type="InterPro" id="IPR003918">
    <property type="entry name" value="NADH_UbQ_OxRdtase"/>
</dbReference>
<evidence type="ECO:0000256" key="17">
    <source>
        <dbReference type="RuleBase" id="RU003297"/>
    </source>
</evidence>
<comment type="catalytic activity">
    <reaction evidence="16 17">
        <text>a ubiquinone + NADH + 5 H(+)(in) = a ubiquinol + NAD(+) + 4 H(+)(out)</text>
        <dbReference type="Rhea" id="RHEA:29091"/>
        <dbReference type="Rhea" id="RHEA-COMP:9565"/>
        <dbReference type="Rhea" id="RHEA-COMP:9566"/>
        <dbReference type="ChEBI" id="CHEBI:15378"/>
        <dbReference type="ChEBI" id="CHEBI:16389"/>
        <dbReference type="ChEBI" id="CHEBI:17976"/>
        <dbReference type="ChEBI" id="CHEBI:57540"/>
        <dbReference type="ChEBI" id="CHEBI:57945"/>
        <dbReference type="EC" id="7.1.1.2"/>
    </reaction>
</comment>
<dbReference type="GO" id="GO:0031966">
    <property type="term" value="C:mitochondrial membrane"/>
    <property type="evidence" value="ECO:0007669"/>
    <property type="project" value="UniProtKB-SubCell"/>
</dbReference>
<keyword evidence="10 17" id="KW-0249">Electron transport</keyword>
<keyword evidence="14 17" id="KW-0496">Mitochondrion</keyword>
<evidence type="ECO:0000313" key="21">
    <source>
        <dbReference type="RefSeq" id="YP_001096002.1"/>
    </source>
</evidence>
<feature type="transmembrane region" description="Helical" evidence="17">
    <location>
        <begin position="6"/>
        <end position="24"/>
    </location>
</feature>
<reference evidence="21" key="3">
    <citation type="submission" date="2025-04" db="UniProtKB">
        <authorList>
            <consortium name="RefSeq"/>
        </authorList>
    </citation>
    <scope>IDENTIFICATION</scope>
    <source>
        <strain evidence="21">COS</strain>
    </source>
</reference>
<evidence type="ECO:0000256" key="5">
    <source>
        <dbReference type="ARBA" id="ARBA00021006"/>
    </source>
</evidence>
<evidence type="ECO:0000259" key="18">
    <source>
        <dbReference type="Pfam" id="PF00361"/>
    </source>
</evidence>